<feature type="domain" description="HTH tetR-type" evidence="4">
    <location>
        <begin position="104"/>
        <end position="164"/>
    </location>
</feature>
<feature type="DNA-binding region" description="H-T-H motif" evidence="2">
    <location>
        <begin position="127"/>
        <end position="146"/>
    </location>
</feature>
<dbReference type="InterPro" id="IPR001647">
    <property type="entry name" value="HTH_TetR"/>
</dbReference>
<evidence type="ECO:0000256" key="3">
    <source>
        <dbReference type="SAM" id="MobiDB-lite"/>
    </source>
</evidence>
<dbReference type="InterPro" id="IPR036271">
    <property type="entry name" value="Tet_transcr_reg_TetR-rel_C_sf"/>
</dbReference>
<dbReference type="Pfam" id="PF17931">
    <property type="entry name" value="TetR_C_23"/>
    <property type="match status" value="1"/>
</dbReference>
<dbReference type="InterPro" id="IPR050109">
    <property type="entry name" value="HTH-type_TetR-like_transc_reg"/>
</dbReference>
<evidence type="ECO:0000313" key="5">
    <source>
        <dbReference type="EMBL" id="AHA38197.1"/>
    </source>
</evidence>
<dbReference type="PANTHER" id="PTHR30055:SF226">
    <property type="entry name" value="HTH-TYPE TRANSCRIPTIONAL REGULATOR PKSA"/>
    <property type="match status" value="1"/>
</dbReference>
<dbReference type="AlphaFoldDB" id="U6BNJ8"/>
<dbReference type="PANTHER" id="PTHR30055">
    <property type="entry name" value="HTH-TYPE TRANSCRIPTIONAL REGULATOR RUTR"/>
    <property type="match status" value="1"/>
</dbReference>
<feature type="compositionally biased region" description="Low complexity" evidence="3">
    <location>
        <begin position="9"/>
        <end position="32"/>
    </location>
</feature>
<protein>
    <submittedName>
        <fullName evidence="5">GphD</fullName>
    </submittedName>
</protein>
<dbReference type="GO" id="GO:0003700">
    <property type="term" value="F:DNA-binding transcription factor activity"/>
    <property type="evidence" value="ECO:0007669"/>
    <property type="project" value="TreeGrafter"/>
</dbReference>
<dbReference type="SMR" id="U6BNJ8"/>
<evidence type="ECO:0000256" key="2">
    <source>
        <dbReference type="PROSITE-ProRule" id="PRU00335"/>
    </source>
</evidence>
<organism evidence="5">
    <name type="scientific">Archangium violaceum</name>
    <dbReference type="NCBI Taxonomy" id="83451"/>
    <lineage>
        <taxon>Bacteria</taxon>
        <taxon>Pseudomonadati</taxon>
        <taxon>Myxococcota</taxon>
        <taxon>Myxococcia</taxon>
        <taxon>Myxococcales</taxon>
        <taxon>Cystobacterineae</taxon>
        <taxon>Archangiaceae</taxon>
        <taxon>Archangium</taxon>
    </lineage>
</organism>
<dbReference type="SUPFAM" id="SSF46689">
    <property type="entry name" value="Homeodomain-like"/>
    <property type="match status" value="1"/>
</dbReference>
<dbReference type="PROSITE" id="PS50977">
    <property type="entry name" value="HTH_TETR_2"/>
    <property type="match status" value="1"/>
</dbReference>
<dbReference type="EMBL" id="KF479198">
    <property type="protein sequence ID" value="AHA38197.1"/>
    <property type="molecule type" value="Genomic_DNA"/>
</dbReference>
<dbReference type="SUPFAM" id="SSF48498">
    <property type="entry name" value="Tetracyclin repressor-like, C-terminal domain"/>
    <property type="match status" value="1"/>
</dbReference>
<dbReference type="InterPro" id="IPR009057">
    <property type="entry name" value="Homeodomain-like_sf"/>
</dbReference>
<accession>U6BNJ8</accession>
<feature type="compositionally biased region" description="Pro residues" evidence="3">
    <location>
        <begin position="83"/>
        <end position="93"/>
    </location>
</feature>
<dbReference type="Pfam" id="PF00440">
    <property type="entry name" value="TetR_N"/>
    <property type="match status" value="1"/>
</dbReference>
<keyword evidence="1 2" id="KW-0238">DNA-binding</keyword>
<evidence type="ECO:0000256" key="1">
    <source>
        <dbReference type="ARBA" id="ARBA00023125"/>
    </source>
</evidence>
<feature type="region of interest" description="Disordered" evidence="3">
    <location>
        <begin position="1"/>
        <end position="101"/>
    </location>
</feature>
<dbReference type="GO" id="GO:0000976">
    <property type="term" value="F:transcription cis-regulatory region binding"/>
    <property type="evidence" value="ECO:0007669"/>
    <property type="project" value="TreeGrafter"/>
</dbReference>
<name>U6BNJ8_9BACT</name>
<gene>
    <name evidence="5" type="primary">gphD</name>
</gene>
<dbReference type="Gene3D" id="1.10.357.10">
    <property type="entry name" value="Tetracycline Repressor, domain 2"/>
    <property type="match status" value="1"/>
</dbReference>
<sequence length="340" mass="37677">MPRIGGKTASASGPSRSTSTSSSSIPARIGSATCARRIGKRSSESSSTPALLGAACCASRIGARSSERHPRRRPRMEMSEADPPAPAGSPPRRPSALKVSGKKAQSRRAIIAAFCEVVIERGYARATLLETARRAEVDNNAVFRLFPNKRALVFAYYTEKLHEVRELLLDTEAYHQYPLEERLTAFFETLLVLHRPNREFIELSSAVARYSPLGALNGHLQVKAAAREIFDELIIEATDIDEFADHRLFRHLPALLTEFLHQLFVFWMLDESSGYEQSTKAVYVGVRALLNTLQDRHPLDGISRDSIPQPPVLASAMNMRRLLRSLLLSGVGRDGEEEPT</sequence>
<proteinExistence type="predicted"/>
<evidence type="ECO:0000259" key="4">
    <source>
        <dbReference type="PROSITE" id="PS50977"/>
    </source>
</evidence>
<reference evidence="5" key="1">
    <citation type="journal article" date="2013" name="J. Nat. Prod.">
        <title>Elucidation of Gephyronic Acid Biosynthetic Pathway Revealed Unexpected SAM Dependent Methylations.</title>
        <authorList>
            <person name="Young J.M."/>
            <person name="Stevens D.C."/>
            <person name="Carmichael R."/>
            <person name="Tan J."/>
            <person name="Boddy C.N."/>
            <person name="Muller R."/>
            <person name="Taylor R.E."/>
        </authorList>
    </citation>
    <scope>NUCLEOTIDE SEQUENCE</scope>
    <source>
        <strain evidence="5">Cb vi76</strain>
    </source>
</reference>
<dbReference type="InterPro" id="IPR041673">
    <property type="entry name" value="TetR_C_23"/>
</dbReference>